<dbReference type="PANTHER" id="PTHR31313:SF86">
    <property type="entry name" value="ZN(2)-C6 FUNGAL-TYPE DOMAIN-CONTAINING PROTEIN"/>
    <property type="match status" value="1"/>
</dbReference>
<feature type="compositionally biased region" description="Polar residues" evidence="8">
    <location>
        <begin position="92"/>
        <end position="104"/>
    </location>
</feature>
<keyword evidence="3" id="KW-0862">Zinc</keyword>
<evidence type="ECO:0000259" key="9">
    <source>
        <dbReference type="PROSITE" id="PS50048"/>
    </source>
</evidence>
<organism evidence="10 11">
    <name type="scientific">Aspergillus puulaauensis</name>
    <dbReference type="NCBI Taxonomy" id="1220207"/>
    <lineage>
        <taxon>Eukaryota</taxon>
        <taxon>Fungi</taxon>
        <taxon>Dikarya</taxon>
        <taxon>Ascomycota</taxon>
        <taxon>Pezizomycotina</taxon>
        <taxon>Eurotiomycetes</taxon>
        <taxon>Eurotiomycetidae</taxon>
        <taxon>Eurotiales</taxon>
        <taxon>Aspergillaceae</taxon>
        <taxon>Aspergillus</taxon>
    </lineage>
</organism>
<dbReference type="GO" id="GO:0008270">
    <property type="term" value="F:zinc ion binding"/>
    <property type="evidence" value="ECO:0007669"/>
    <property type="project" value="InterPro"/>
</dbReference>
<dbReference type="SUPFAM" id="SSF57701">
    <property type="entry name" value="Zn2/Cys6 DNA-binding domain"/>
    <property type="match status" value="1"/>
</dbReference>
<accession>A0A7R7Y1C9</accession>
<reference evidence="10" key="1">
    <citation type="submission" date="2021-01" db="EMBL/GenBank/DDBJ databases">
        <authorList>
            <consortium name="Aspergillus puulaauensis MK2 genome sequencing consortium"/>
            <person name="Kazuki M."/>
            <person name="Futagami T."/>
        </authorList>
    </citation>
    <scope>NUCLEOTIDE SEQUENCE</scope>
    <source>
        <strain evidence="10">MK2</strain>
    </source>
</reference>
<dbReference type="GO" id="GO:0005634">
    <property type="term" value="C:nucleus"/>
    <property type="evidence" value="ECO:0007669"/>
    <property type="project" value="UniProtKB-SubCell"/>
</dbReference>
<dbReference type="PANTHER" id="PTHR31313">
    <property type="entry name" value="TY1 ENHANCER ACTIVATOR"/>
    <property type="match status" value="1"/>
</dbReference>
<evidence type="ECO:0000256" key="2">
    <source>
        <dbReference type="ARBA" id="ARBA00022723"/>
    </source>
</evidence>
<dbReference type="GO" id="GO:0000981">
    <property type="term" value="F:DNA-binding transcription factor activity, RNA polymerase II-specific"/>
    <property type="evidence" value="ECO:0007669"/>
    <property type="project" value="InterPro"/>
</dbReference>
<dbReference type="EMBL" id="AP024450">
    <property type="protein sequence ID" value="BCS30748.1"/>
    <property type="molecule type" value="Genomic_DNA"/>
</dbReference>
<evidence type="ECO:0000256" key="6">
    <source>
        <dbReference type="ARBA" id="ARBA00023163"/>
    </source>
</evidence>
<evidence type="ECO:0000313" key="11">
    <source>
        <dbReference type="Proteomes" id="UP000654913"/>
    </source>
</evidence>
<dbReference type="CDD" id="cd00067">
    <property type="entry name" value="GAL4"/>
    <property type="match status" value="1"/>
</dbReference>
<evidence type="ECO:0000313" key="10">
    <source>
        <dbReference type="EMBL" id="BCS30748.1"/>
    </source>
</evidence>
<reference evidence="10" key="2">
    <citation type="submission" date="2021-02" db="EMBL/GenBank/DDBJ databases">
        <title>Aspergillus puulaauensis MK2 genome sequence.</title>
        <authorList>
            <person name="Futagami T."/>
            <person name="Mori K."/>
            <person name="Kadooka C."/>
            <person name="Tanaka T."/>
        </authorList>
    </citation>
    <scope>NUCLEOTIDE SEQUENCE</scope>
    <source>
        <strain evidence="10">MK2</strain>
    </source>
</reference>
<dbReference type="SMART" id="SM00906">
    <property type="entry name" value="Fungal_trans"/>
    <property type="match status" value="1"/>
</dbReference>
<dbReference type="PROSITE" id="PS50048">
    <property type="entry name" value="ZN2_CY6_FUNGAL_2"/>
    <property type="match status" value="1"/>
</dbReference>
<dbReference type="SMART" id="SM00066">
    <property type="entry name" value="GAL4"/>
    <property type="match status" value="1"/>
</dbReference>
<keyword evidence="2" id="KW-0479">Metal-binding</keyword>
<dbReference type="GO" id="GO:0003677">
    <property type="term" value="F:DNA binding"/>
    <property type="evidence" value="ECO:0007669"/>
    <property type="project" value="UniProtKB-KW"/>
</dbReference>
<keyword evidence="6" id="KW-0804">Transcription</keyword>
<dbReference type="AlphaFoldDB" id="A0A7R7Y1C9"/>
<dbReference type="CDD" id="cd12148">
    <property type="entry name" value="fungal_TF_MHR"/>
    <property type="match status" value="1"/>
</dbReference>
<dbReference type="GO" id="GO:0006351">
    <property type="term" value="P:DNA-templated transcription"/>
    <property type="evidence" value="ECO:0007669"/>
    <property type="project" value="InterPro"/>
</dbReference>
<keyword evidence="5" id="KW-0238">DNA-binding</keyword>
<dbReference type="GeneID" id="64980745"/>
<dbReference type="OrthoDB" id="2154091at2759"/>
<keyword evidence="11" id="KW-1185">Reference proteome</keyword>
<evidence type="ECO:0000256" key="7">
    <source>
        <dbReference type="ARBA" id="ARBA00023242"/>
    </source>
</evidence>
<evidence type="ECO:0000256" key="1">
    <source>
        <dbReference type="ARBA" id="ARBA00004123"/>
    </source>
</evidence>
<dbReference type="Pfam" id="PF04082">
    <property type="entry name" value="Fungal_trans"/>
    <property type="match status" value="1"/>
</dbReference>
<name>A0A7R7Y1C9_9EURO</name>
<evidence type="ECO:0000256" key="3">
    <source>
        <dbReference type="ARBA" id="ARBA00022833"/>
    </source>
</evidence>
<dbReference type="Proteomes" id="UP000654913">
    <property type="component" value="Chromosome 8"/>
</dbReference>
<dbReference type="PROSITE" id="PS00463">
    <property type="entry name" value="ZN2_CY6_FUNGAL_1"/>
    <property type="match status" value="1"/>
</dbReference>
<dbReference type="InterPro" id="IPR001138">
    <property type="entry name" value="Zn2Cys6_DnaBD"/>
</dbReference>
<dbReference type="Pfam" id="PF00172">
    <property type="entry name" value="Zn_clus"/>
    <property type="match status" value="1"/>
</dbReference>
<comment type="subcellular location">
    <subcellularLocation>
        <location evidence="1">Nucleus</location>
    </subcellularLocation>
</comment>
<evidence type="ECO:0000256" key="8">
    <source>
        <dbReference type="SAM" id="MobiDB-lite"/>
    </source>
</evidence>
<proteinExistence type="predicted"/>
<evidence type="ECO:0000256" key="4">
    <source>
        <dbReference type="ARBA" id="ARBA00023015"/>
    </source>
</evidence>
<feature type="domain" description="Zn(2)-C6 fungal-type" evidence="9">
    <location>
        <begin position="17"/>
        <end position="47"/>
    </location>
</feature>
<feature type="region of interest" description="Disordered" evidence="8">
    <location>
        <begin position="80"/>
        <end position="104"/>
    </location>
</feature>
<sequence>MTANGGPARREMRNTQACKLCRSRKVKCDSIRPKCSLCRAENVPCTYEQDRRQTSRVSQAVIQRITDRLTEVEETVHRLEESLSHQRHHAGQVQTPSDTAPSVVSPTHALQGLDDVGMFMDASPSHDPQNLYPETPAFDLDQGRKQGASIEIHTGVESDGGHISVYGPSSTFNPPISYTLYRQPRPAQFSATESKDTAEEECRLFANSALQIQKEWSYMAERKFDLDGLDLDTAWHLLQIHWNHHHQAYLTTYRPAVMHSLATGGAYINKLLLNAIYLSSALNSDRDELHEDPADRQSLGRRFFSRIQELTLSELGSSSVATAVAFLITGSSLVSVGRQTAGWHYSGLGYRMIIDLGLHVDPHKLRISHPDPSQPAMGFTEVDLELHRRVYWGAYINDKFQALYFGRPPTLTAIGIEPSRTFLDKFEELELWKPYVDPRARVPPPVYEPQPAYTLSTFQAFTYLADIMAGIVTGLYSPQVQFLSQEEILDVAGDLQKRLDAWMANLPKHLQYDPSQDEAPPAHRFNPPMTFHMLHILLHRPFLPEGHLRHLGASAEAEHREICLLSAVQIYELARRYRDAFTLRRATYMISYCLFCAASVIPFGPRQSVDVSQRHIVGWFWIALKELQNGANFGLRKPIIIIRSLIEHAGLDLNSILAQTEPSRPASLEAGAGGQAHVQHDHRSGVIGVNGAMPPQGPDEAQVPEIEDADFETLCRDLFAGDIDGLAAPHGTDAEDHSLLYGLFR</sequence>
<dbReference type="InterPro" id="IPR051615">
    <property type="entry name" value="Transcr_Regulatory_Elem"/>
</dbReference>
<gene>
    <name evidence="10" type="ORF">APUU_81051A</name>
</gene>
<dbReference type="InterPro" id="IPR036864">
    <property type="entry name" value="Zn2-C6_fun-type_DNA-bd_sf"/>
</dbReference>
<keyword evidence="4" id="KW-0805">Transcription regulation</keyword>
<keyword evidence="7" id="KW-0539">Nucleus</keyword>
<dbReference type="RefSeq" id="XP_041562934.1">
    <property type="nucleotide sequence ID" value="XM_041697399.1"/>
</dbReference>
<dbReference type="InterPro" id="IPR007219">
    <property type="entry name" value="XnlR_reg_dom"/>
</dbReference>
<dbReference type="KEGG" id="apuu:APUU_81051A"/>
<protein>
    <recommendedName>
        <fullName evidence="9">Zn(2)-C6 fungal-type domain-containing protein</fullName>
    </recommendedName>
</protein>
<dbReference type="Gene3D" id="4.10.240.10">
    <property type="entry name" value="Zn(2)-C6 fungal-type DNA-binding domain"/>
    <property type="match status" value="1"/>
</dbReference>
<evidence type="ECO:0000256" key="5">
    <source>
        <dbReference type="ARBA" id="ARBA00023125"/>
    </source>
</evidence>